<dbReference type="GO" id="GO:1990269">
    <property type="term" value="F:RNA polymerase II C-terminal domain phosphoserine binding"/>
    <property type="evidence" value="ECO:0007669"/>
    <property type="project" value="TreeGrafter"/>
</dbReference>
<dbReference type="EMBL" id="UZAN01048199">
    <property type="protein sequence ID" value="VDP86207.1"/>
    <property type="molecule type" value="Genomic_DNA"/>
</dbReference>
<feature type="compositionally biased region" description="Low complexity" evidence="1">
    <location>
        <begin position="56"/>
        <end position="66"/>
    </location>
</feature>
<feature type="region of interest" description="Disordered" evidence="1">
    <location>
        <begin position="1"/>
        <end position="262"/>
    </location>
</feature>
<dbReference type="PANTHER" id="PTHR23146:SF0">
    <property type="entry name" value="RNA POLYMERASE-ASSOCIATED PROTEIN LEO1"/>
    <property type="match status" value="1"/>
</dbReference>
<evidence type="ECO:0000313" key="4">
    <source>
        <dbReference type="WBParaSite" id="ECPE_0000996101-mRNA-1"/>
    </source>
</evidence>
<evidence type="ECO:0000256" key="1">
    <source>
        <dbReference type="SAM" id="MobiDB-lite"/>
    </source>
</evidence>
<reference evidence="2 3" key="2">
    <citation type="submission" date="2018-11" db="EMBL/GenBank/DDBJ databases">
        <authorList>
            <consortium name="Pathogen Informatics"/>
        </authorList>
    </citation>
    <scope>NUCLEOTIDE SEQUENCE [LARGE SCALE GENOMIC DNA]</scope>
    <source>
        <strain evidence="2 3">Egypt</strain>
    </source>
</reference>
<dbReference type="AlphaFoldDB" id="A0A183ASJ5"/>
<dbReference type="OrthoDB" id="20844at2759"/>
<feature type="region of interest" description="Disordered" evidence="1">
    <location>
        <begin position="390"/>
        <end position="426"/>
    </location>
</feature>
<dbReference type="GO" id="GO:0016593">
    <property type="term" value="C:Cdc73/Paf1 complex"/>
    <property type="evidence" value="ECO:0007669"/>
    <property type="project" value="InterPro"/>
</dbReference>
<evidence type="ECO:0000313" key="2">
    <source>
        <dbReference type="EMBL" id="VDP86207.1"/>
    </source>
</evidence>
<dbReference type="InterPro" id="IPR007149">
    <property type="entry name" value="Leo1"/>
</dbReference>
<proteinExistence type="predicted"/>
<feature type="compositionally biased region" description="Basic and acidic residues" evidence="1">
    <location>
        <begin position="13"/>
        <end position="22"/>
    </location>
</feature>
<keyword evidence="3" id="KW-1185">Reference proteome</keyword>
<dbReference type="GO" id="GO:0006368">
    <property type="term" value="P:transcription elongation by RNA polymerase II"/>
    <property type="evidence" value="ECO:0007669"/>
    <property type="project" value="InterPro"/>
</dbReference>
<feature type="compositionally biased region" description="Polar residues" evidence="1">
    <location>
        <begin position="88"/>
        <end position="97"/>
    </location>
</feature>
<reference evidence="4" key="1">
    <citation type="submission" date="2016-06" db="UniProtKB">
        <authorList>
            <consortium name="WormBaseParasite"/>
        </authorList>
    </citation>
    <scope>IDENTIFICATION</scope>
</reference>
<gene>
    <name evidence="2" type="ORF">ECPE_LOCUS9930</name>
</gene>
<feature type="compositionally biased region" description="Basic residues" evidence="1">
    <location>
        <begin position="67"/>
        <end position="80"/>
    </location>
</feature>
<organism evidence="4">
    <name type="scientific">Echinostoma caproni</name>
    <dbReference type="NCBI Taxonomy" id="27848"/>
    <lineage>
        <taxon>Eukaryota</taxon>
        <taxon>Metazoa</taxon>
        <taxon>Spiralia</taxon>
        <taxon>Lophotrochozoa</taxon>
        <taxon>Platyhelminthes</taxon>
        <taxon>Trematoda</taxon>
        <taxon>Digenea</taxon>
        <taxon>Plagiorchiida</taxon>
        <taxon>Echinostomata</taxon>
        <taxon>Echinostomatoidea</taxon>
        <taxon>Echinostomatidae</taxon>
        <taxon>Echinostoma</taxon>
    </lineage>
</organism>
<dbReference type="PANTHER" id="PTHR23146">
    <property type="entry name" value="LEO1 PROTEIN"/>
    <property type="match status" value="1"/>
</dbReference>
<evidence type="ECO:0000313" key="3">
    <source>
        <dbReference type="Proteomes" id="UP000272942"/>
    </source>
</evidence>
<feature type="compositionally biased region" description="Basic residues" evidence="1">
    <location>
        <begin position="191"/>
        <end position="201"/>
    </location>
</feature>
<feature type="compositionally biased region" description="Acidic residues" evidence="1">
    <location>
        <begin position="205"/>
        <end position="236"/>
    </location>
</feature>
<dbReference type="WBParaSite" id="ECPE_0000996101-mRNA-1">
    <property type="protein sequence ID" value="ECPE_0000996101-mRNA-1"/>
    <property type="gene ID" value="ECPE_0000996101"/>
</dbReference>
<accession>A0A183ASJ5</accession>
<dbReference type="Proteomes" id="UP000272942">
    <property type="component" value="Unassembled WGS sequence"/>
</dbReference>
<sequence length="426" mass="47899">MSSDSENELEASPPEREDEHADSSALDSLSDDADERPQNVITQKDVFGSDTESDEPSPQSSPPAVSQKKKTDHKAKKRFVRHSDESDLGQSDQNSDTGSDDAHTQSAAKRSSKDAPRSKVASNRRTLDSGSDLSDADGGADNVQAHSDRREPADSEEDEGDNFSRRRIQRHSSSSPDQSNSEMENDEQSHKRPTHSGRTRVSRGDDDDEEDEDDEEQQEEEEAEDQAREEEEEEEEGRGRGSHASDGNQSEGGDADQEPDETRIAVDFPLIRADLGKEMYLVKMPNFLSVETRPFDPNFYEDELDEDEVLDEEGRTRLKLKVENTIRWRYGQTPEGELVHESNARIVRWSDGSLSLHLGDEIFDIHKVDIHSDYNYLFIREGSGLQEVSTVYSESESESLSDISESKSRKRARAKIIDDEEEADSD</sequence>
<name>A0A183ASJ5_9TREM</name>
<dbReference type="GO" id="GO:0032968">
    <property type="term" value="P:positive regulation of transcription elongation by RNA polymerase II"/>
    <property type="evidence" value="ECO:0007669"/>
    <property type="project" value="TreeGrafter"/>
</dbReference>
<protein>
    <submittedName>
        <fullName evidence="4">RNA polymerase-associated protein LEO1</fullName>
    </submittedName>
</protein>
<dbReference type="Pfam" id="PF04004">
    <property type="entry name" value="Leo1"/>
    <property type="match status" value="1"/>
</dbReference>
<feature type="compositionally biased region" description="Low complexity" evidence="1">
    <location>
        <begin position="390"/>
        <end position="403"/>
    </location>
</feature>
<feature type="compositionally biased region" description="Low complexity" evidence="1">
    <location>
        <begin position="128"/>
        <end position="141"/>
    </location>
</feature>